<dbReference type="EMBL" id="VSRR010068775">
    <property type="protein sequence ID" value="MPC85551.1"/>
    <property type="molecule type" value="Genomic_DNA"/>
</dbReference>
<sequence>MVTVVSAVAAALSQEGITMNQEIVQWAAIVDPSYQLLPTRVLANDWPAHRDEEITCLHPYYAARDCLATMEGLVTYTFEYDSVRPGNLQHHRSTCLACETHAPYQSQEQITLTPPPEYLFQKTVLDLFQLDGRQYMAYADRLTG</sequence>
<proteinExistence type="predicted"/>
<name>A0A5B7IJF2_PORTR</name>
<organism evidence="1 2">
    <name type="scientific">Portunus trituberculatus</name>
    <name type="common">Swimming crab</name>
    <name type="synonym">Neptunus trituberculatus</name>
    <dbReference type="NCBI Taxonomy" id="210409"/>
    <lineage>
        <taxon>Eukaryota</taxon>
        <taxon>Metazoa</taxon>
        <taxon>Ecdysozoa</taxon>
        <taxon>Arthropoda</taxon>
        <taxon>Crustacea</taxon>
        <taxon>Multicrustacea</taxon>
        <taxon>Malacostraca</taxon>
        <taxon>Eumalacostraca</taxon>
        <taxon>Eucarida</taxon>
        <taxon>Decapoda</taxon>
        <taxon>Pleocyemata</taxon>
        <taxon>Brachyura</taxon>
        <taxon>Eubrachyura</taxon>
        <taxon>Portunoidea</taxon>
        <taxon>Portunidae</taxon>
        <taxon>Portuninae</taxon>
        <taxon>Portunus</taxon>
    </lineage>
</organism>
<dbReference type="AlphaFoldDB" id="A0A5B7IJF2"/>
<keyword evidence="2" id="KW-1185">Reference proteome</keyword>
<comment type="caution">
    <text evidence="1">The sequence shown here is derived from an EMBL/GenBank/DDBJ whole genome shotgun (WGS) entry which is preliminary data.</text>
</comment>
<accession>A0A5B7IJF2</accession>
<reference evidence="1 2" key="1">
    <citation type="submission" date="2019-05" db="EMBL/GenBank/DDBJ databases">
        <title>Another draft genome of Portunus trituberculatus and its Hox gene families provides insights of decapod evolution.</title>
        <authorList>
            <person name="Jeong J.-H."/>
            <person name="Song I."/>
            <person name="Kim S."/>
            <person name="Choi T."/>
            <person name="Kim D."/>
            <person name="Ryu S."/>
            <person name="Kim W."/>
        </authorList>
    </citation>
    <scope>NUCLEOTIDE SEQUENCE [LARGE SCALE GENOMIC DNA]</scope>
    <source>
        <tissue evidence="1">Muscle</tissue>
    </source>
</reference>
<evidence type="ECO:0000313" key="2">
    <source>
        <dbReference type="Proteomes" id="UP000324222"/>
    </source>
</evidence>
<protein>
    <submittedName>
        <fullName evidence="1">Uncharacterized protein</fullName>
    </submittedName>
</protein>
<dbReference type="OrthoDB" id="6372335at2759"/>
<gene>
    <name evidence="1" type="ORF">E2C01_080332</name>
</gene>
<evidence type="ECO:0000313" key="1">
    <source>
        <dbReference type="EMBL" id="MPC85551.1"/>
    </source>
</evidence>
<dbReference type="Proteomes" id="UP000324222">
    <property type="component" value="Unassembled WGS sequence"/>
</dbReference>